<evidence type="ECO:0000313" key="3">
    <source>
        <dbReference type="Proteomes" id="UP001324634"/>
    </source>
</evidence>
<keyword evidence="1" id="KW-0732">Signal</keyword>
<accession>A0AAX4HUN4</accession>
<dbReference type="EMBL" id="CP139487">
    <property type="protein sequence ID" value="WPU67108.1"/>
    <property type="molecule type" value="Genomic_DNA"/>
</dbReference>
<protein>
    <recommendedName>
        <fullName evidence="4">Lipocalin-like domain-containing protein</fullName>
    </recommendedName>
</protein>
<evidence type="ECO:0008006" key="4">
    <source>
        <dbReference type="Google" id="ProtNLM"/>
    </source>
</evidence>
<evidence type="ECO:0000313" key="2">
    <source>
        <dbReference type="EMBL" id="WPU67108.1"/>
    </source>
</evidence>
<dbReference type="Proteomes" id="UP001324634">
    <property type="component" value="Chromosome"/>
</dbReference>
<proteinExistence type="predicted"/>
<feature type="signal peptide" evidence="1">
    <location>
        <begin position="1"/>
        <end position="18"/>
    </location>
</feature>
<feature type="chain" id="PRO_5043410702" description="Lipocalin-like domain-containing protein" evidence="1">
    <location>
        <begin position="19"/>
        <end position="147"/>
    </location>
</feature>
<dbReference type="KEGG" id="psti:SOO65_10115"/>
<sequence>MKLIVLTLVFLLWSVARADETVVAEVRAGFWRTEATPMFEINRDQGRAWVTIKAWDASQARRDRYYSYYRQLVPGLTFDKESSTIVYEKDGAITTCAKVESRGRSIFRWDYIQPTNCELKLKKVMRDYDDGFEIRRIEMMQVLLNVL</sequence>
<name>A0AAX4HUN4_9BACT</name>
<organism evidence="2 3">
    <name type="scientific">Peredibacter starrii</name>
    <dbReference type="NCBI Taxonomy" id="28202"/>
    <lineage>
        <taxon>Bacteria</taxon>
        <taxon>Pseudomonadati</taxon>
        <taxon>Bdellovibrionota</taxon>
        <taxon>Bacteriovoracia</taxon>
        <taxon>Bacteriovoracales</taxon>
        <taxon>Bacteriovoracaceae</taxon>
        <taxon>Peredibacter</taxon>
    </lineage>
</organism>
<reference evidence="2 3" key="1">
    <citation type="submission" date="2023-11" db="EMBL/GenBank/DDBJ databases">
        <title>Peredibacter starrii A3.12.</title>
        <authorList>
            <person name="Mitchell R.J."/>
        </authorList>
    </citation>
    <scope>NUCLEOTIDE SEQUENCE [LARGE SCALE GENOMIC DNA]</scope>
    <source>
        <strain evidence="2 3">A3.12</strain>
    </source>
</reference>
<dbReference type="RefSeq" id="WP_321399974.1">
    <property type="nucleotide sequence ID" value="NZ_CP139487.1"/>
</dbReference>
<keyword evidence="3" id="KW-1185">Reference proteome</keyword>
<evidence type="ECO:0000256" key="1">
    <source>
        <dbReference type="SAM" id="SignalP"/>
    </source>
</evidence>
<gene>
    <name evidence="2" type="ORF">SOO65_10115</name>
</gene>
<dbReference type="AlphaFoldDB" id="A0AAX4HUN4"/>